<evidence type="ECO:0000313" key="2">
    <source>
        <dbReference type="Proteomes" id="UP001432027"/>
    </source>
</evidence>
<keyword evidence="2" id="KW-1185">Reference proteome</keyword>
<feature type="non-terminal residue" evidence="1">
    <location>
        <position position="82"/>
    </location>
</feature>
<protein>
    <recommendedName>
        <fullName evidence="3">Plastocyanin-like domain-containing protein</fullName>
    </recommendedName>
</protein>
<reference evidence="1" key="1">
    <citation type="submission" date="2023-10" db="EMBL/GenBank/DDBJ databases">
        <title>Genome assembly of Pristionchus species.</title>
        <authorList>
            <person name="Yoshida K."/>
            <person name="Sommer R.J."/>
        </authorList>
    </citation>
    <scope>NUCLEOTIDE SEQUENCE</scope>
    <source>
        <strain evidence="1">RS0144</strain>
    </source>
</reference>
<proteinExistence type="predicted"/>
<feature type="non-terminal residue" evidence="1">
    <location>
        <position position="1"/>
    </location>
</feature>
<comment type="caution">
    <text evidence="1">The sequence shown here is derived from an EMBL/GenBank/DDBJ whole genome shotgun (WGS) entry which is preliminary data.</text>
</comment>
<accession>A0AAV5SC50</accession>
<evidence type="ECO:0008006" key="3">
    <source>
        <dbReference type="Google" id="ProtNLM"/>
    </source>
</evidence>
<sequence>GVSWSIPHVEPDFFIFHHRGIMFMLNQGNEFRMQGSPPIPGNHLVEITVPDPKNTAVNSHWNTRFAYIITNGRLYVLLDASL</sequence>
<organism evidence="1 2">
    <name type="scientific">Pristionchus entomophagus</name>
    <dbReference type="NCBI Taxonomy" id="358040"/>
    <lineage>
        <taxon>Eukaryota</taxon>
        <taxon>Metazoa</taxon>
        <taxon>Ecdysozoa</taxon>
        <taxon>Nematoda</taxon>
        <taxon>Chromadorea</taxon>
        <taxon>Rhabditida</taxon>
        <taxon>Rhabditina</taxon>
        <taxon>Diplogasteromorpha</taxon>
        <taxon>Diplogasteroidea</taxon>
        <taxon>Neodiplogasteridae</taxon>
        <taxon>Pristionchus</taxon>
    </lineage>
</organism>
<dbReference type="EMBL" id="BTSX01000001">
    <property type="protein sequence ID" value="GMS78223.1"/>
    <property type="molecule type" value="Genomic_DNA"/>
</dbReference>
<dbReference type="Proteomes" id="UP001432027">
    <property type="component" value="Unassembled WGS sequence"/>
</dbReference>
<name>A0AAV5SC50_9BILA</name>
<dbReference type="AlphaFoldDB" id="A0AAV5SC50"/>
<evidence type="ECO:0000313" key="1">
    <source>
        <dbReference type="EMBL" id="GMS78223.1"/>
    </source>
</evidence>
<gene>
    <name evidence="1" type="ORF">PENTCL1PPCAC_398</name>
</gene>